<organism evidence="7 8">
    <name type="scientific">Spiroplasma apis B31</name>
    <dbReference type="NCBI Taxonomy" id="1276258"/>
    <lineage>
        <taxon>Bacteria</taxon>
        <taxon>Bacillati</taxon>
        <taxon>Mycoplasmatota</taxon>
        <taxon>Mollicutes</taxon>
        <taxon>Entomoplasmatales</taxon>
        <taxon>Spiroplasmataceae</taxon>
        <taxon>Spiroplasma</taxon>
    </lineage>
</organism>
<dbReference type="OrthoDB" id="384498at2"/>
<dbReference type="Proteomes" id="UP000018550">
    <property type="component" value="Chromosome"/>
</dbReference>
<keyword evidence="5 6" id="KW-0472">Membrane</keyword>
<name>V5RIH3_SPIAP</name>
<dbReference type="RefSeq" id="WP_023789367.1">
    <property type="nucleotide sequence ID" value="NC_022998.1"/>
</dbReference>
<dbReference type="EMBL" id="CP006682">
    <property type="protein sequence ID" value="AHB36359.1"/>
    <property type="molecule type" value="Genomic_DNA"/>
</dbReference>
<evidence type="ECO:0000313" key="8">
    <source>
        <dbReference type="Proteomes" id="UP000018550"/>
    </source>
</evidence>
<dbReference type="eggNOG" id="COG1704">
    <property type="taxonomic scope" value="Bacteria"/>
</dbReference>
<gene>
    <name evidence="7" type="ORF">SAPIS_v1c05140</name>
</gene>
<keyword evidence="8" id="KW-1185">Reference proteome</keyword>
<evidence type="ECO:0000256" key="5">
    <source>
        <dbReference type="ARBA" id="ARBA00023136"/>
    </source>
</evidence>
<evidence type="ECO:0000256" key="2">
    <source>
        <dbReference type="ARBA" id="ARBA00008854"/>
    </source>
</evidence>
<proteinExistence type="inferred from homology"/>
<sequence>MIVYPDNKTLNSEVGNKPKILFIGKVFFVISWLLIIPFIVHLVNLNKLRSLNIKITEAESGIDVQLKNRRDTLIKLIDEVKESIHFEKDMLMNLTKMRVGGDVNQMIKNSNDLDKITKTISLQVENYPNLKSNELIRELMQKTSNIEDNIAAARRIYNSNVSYFNQSINSYPTNIAARQLGLCFQPFFEITDNEREDIKVSFN</sequence>
<feature type="transmembrane region" description="Helical" evidence="6">
    <location>
        <begin position="20"/>
        <end position="45"/>
    </location>
</feature>
<dbReference type="AlphaFoldDB" id="V5RIH3"/>
<dbReference type="HOGENOM" id="CLU_056714_3_0_14"/>
<keyword evidence="3 6" id="KW-0812">Transmembrane</keyword>
<dbReference type="Gene3D" id="1.20.1440.20">
    <property type="entry name" value="LemA-like domain"/>
    <property type="match status" value="1"/>
</dbReference>
<dbReference type="Pfam" id="PF04011">
    <property type="entry name" value="LemA"/>
    <property type="match status" value="1"/>
</dbReference>
<keyword evidence="4 6" id="KW-1133">Transmembrane helix</keyword>
<comment type="subcellular location">
    <subcellularLocation>
        <location evidence="1">Membrane</location>
        <topology evidence="1">Single-pass membrane protein</topology>
    </subcellularLocation>
</comment>
<dbReference type="PATRIC" id="fig|1276258.3.peg.520"/>
<dbReference type="SUPFAM" id="SSF140478">
    <property type="entry name" value="LemA-like"/>
    <property type="match status" value="1"/>
</dbReference>
<evidence type="ECO:0000313" key="7">
    <source>
        <dbReference type="EMBL" id="AHB36359.1"/>
    </source>
</evidence>
<dbReference type="GO" id="GO:0016020">
    <property type="term" value="C:membrane"/>
    <property type="evidence" value="ECO:0007669"/>
    <property type="project" value="UniProtKB-SubCell"/>
</dbReference>
<evidence type="ECO:0000256" key="1">
    <source>
        <dbReference type="ARBA" id="ARBA00004167"/>
    </source>
</evidence>
<evidence type="ECO:0000256" key="3">
    <source>
        <dbReference type="ARBA" id="ARBA00022692"/>
    </source>
</evidence>
<protein>
    <submittedName>
        <fullName evidence="7">LemA family protein</fullName>
    </submittedName>
</protein>
<evidence type="ECO:0000256" key="4">
    <source>
        <dbReference type="ARBA" id="ARBA00022989"/>
    </source>
</evidence>
<reference evidence="7 8" key="1">
    <citation type="journal article" date="2014" name="Genome Announc.">
        <title>Complete Genome Sequence of Spiroplasma apis B31T (ATCC 33834), a Bacterium Associated with May Disease of Honeybees (Apis mellifera).</title>
        <authorList>
            <person name="Ku C."/>
            <person name="Lo W.S."/>
            <person name="Chen L.L."/>
            <person name="Kuo C.H."/>
        </authorList>
    </citation>
    <scope>NUCLEOTIDE SEQUENCE [LARGE SCALE GENOMIC DNA]</scope>
    <source>
        <strain evidence="7">B31</strain>
    </source>
</reference>
<dbReference type="KEGG" id="sapi:SAPIS_v1c05140"/>
<comment type="similarity">
    <text evidence="2">Belongs to the LemA family.</text>
</comment>
<dbReference type="InterPro" id="IPR023353">
    <property type="entry name" value="LemA-like_dom_sf"/>
</dbReference>
<evidence type="ECO:0000256" key="6">
    <source>
        <dbReference type="SAM" id="Phobius"/>
    </source>
</evidence>
<dbReference type="InterPro" id="IPR007156">
    <property type="entry name" value="MamQ_LemA"/>
</dbReference>
<dbReference type="PANTHER" id="PTHR34478">
    <property type="entry name" value="PROTEIN LEMA"/>
    <property type="match status" value="1"/>
</dbReference>
<accession>V5RIH3</accession>
<dbReference type="STRING" id="1276258.SAPIS_v1c05140"/>
<dbReference type="PANTHER" id="PTHR34478:SF1">
    <property type="entry name" value="PROTEIN LEMA"/>
    <property type="match status" value="1"/>
</dbReference>